<protein>
    <submittedName>
        <fullName evidence="5">ABC transporter substrate-binding protein</fullName>
    </submittedName>
</protein>
<feature type="domain" description="Fe/B12 periplasmic-binding" evidence="4">
    <location>
        <begin position="68"/>
        <end position="336"/>
    </location>
</feature>
<reference evidence="5 6" key="1">
    <citation type="journal article" date="2019" name="Int. J. Syst. Evol. Microbiol.">
        <title>The Global Catalogue of Microorganisms (GCM) 10K type strain sequencing project: providing services to taxonomists for standard genome sequencing and annotation.</title>
        <authorList>
            <consortium name="The Broad Institute Genomics Platform"/>
            <consortium name="The Broad Institute Genome Sequencing Center for Infectious Disease"/>
            <person name="Wu L."/>
            <person name="Ma J."/>
        </authorList>
    </citation>
    <scope>NUCLEOTIDE SEQUENCE [LARGE SCALE GENOMIC DNA]</scope>
    <source>
        <strain evidence="5 6">JCM 16328</strain>
    </source>
</reference>
<accession>A0AAV3T6E8</accession>
<dbReference type="Pfam" id="PF10518">
    <property type="entry name" value="TAT_signal"/>
    <property type="match status" value="1"/>
</dbReference>
<proteinExistence type="predicted"/>
<keyword evidence="6" id="KW-1185">Reference proteome</keyword>
<dbReference type="SUPFAM" id="SSF53807">
    <property type="entry name" value="Helical backbone' metal receptor"/>
    <property type="match status" value="1"/>
</dbReference>
<dbReference type="PROSITE" id="PS51318">
    <property type="entry name" value="TAT"/>
    <property type="match status" value="1"/>
</dbReference>
<dbReference type="InterPro" id="IPR019546">
    <property type="entry name" value="TAT_signal_bac_arc"/>
</dbReference>
<dbReference type="EMBL" id="BAAADV010000001">
    <property type="protein sequence ID" value="GAA0666598.1"/>
    <property type="molecule type" value="Genomic_DNA"/>
</dbReference>
<evidence type="ECO:0000256" key="2">
    <source>
        <dbReference type="ARBA" id="ARBA00022448"/>
    </source>
</evidence>
<dbReference type="InterPro" id="IPR002491">
    <property type="entry name" value="ABC_transptr_periplasmic_BD"/>
</dbReference>
<name>A0AAV3T6E8_9EURY</name>
<dbReference type="PANTHER" id="PTHR30532:SF1">
    <property type="entry name" value="IRON(3+)-HYDROXAMATE-BINDING PROTEIN FHUD"/>
    <property type="match status" value="1"/>
</dbReference>
<dbReference type="InterPro" id="IPR006311">
    <property type="entry name" value="TAT_signal"/>
</dbReference>
<keyword evidence="3" id="KW-0732">Signal</keyword>
<dbReference type="NCBIfam" id="TIGR01409">
    <property type="entry name" value="TAT_signal_seq"/>
    <property type="match status" value="1"/>
</dbReference>
<dbReference type="Proteomes" id="UP001500420">
    <property type="component" value="Unassembled WGS sequence"/>
</dbReference>
<dbReference type="RefSeq" id="WP_343772783.1">
    <property type="nucleotide sequence ID" value="NZ_BAAADV010000001.1"/>
</dbReference>
<gene>
    <name evidence="5" type="ORF">GCM10009020_09870</name>
</gene>
<dbReference type="Pfam" id="PF01497">
    <property type="entry name" value="Peripla_BP_2"/>
    <property type="match status" value="1"/>
</dbReference>
<comment type="caution">
    <text evidence="5">The sequence shown here is derived from an EMBL/GenBank/DDBJ whole genome shotgun (WGS) entry which is preliminary data.</text>
</comment>
<comment type="subcellular location">
    <subcellularLocation>
        <location evidence="1">Cell envelope</location>
    </subcellularLocation>
</comment>
<dbReference type="PANTHER" id="PTHR30532">
    <property type="entry name" value="IRON III DICITRATE-BINDING PERIPLASMIC PROTEIN"/>
    <property type="match status" value="1"/>
</dbReference>
<evidence type="ECO:0000313" key="5">
    <source>
        <dbReference type="EMBL" id="GAA0666598.1"/>
    </source>
</evidence>
<dbReference type="Gene3D" id="3.40.50.1980">
    <property type="entry name" value="Nitrogenase molybdenum iron protein domain"/>
    <property type="match status" value="2"/>
</dbReference>
<evidence type="ECO:0000256" key="3">
    <source>
        <dbReference type="ARBA" id="ARBA00022729"/>
    </source>
</evidence>
<sequence>MANERVVSRRDFLRASAVVSVAGALASGTGSIERSGPPKDTKTDREPYEVTMEPVGTVEFDAVPERWVAYAPGYADMGVALGLADDLAAVGDWGRYGADRYDELDGVGFDDRPATLDGDDPADRRTFRELGADVHLADPNQLVYASAFDLNAADVGEIAENIGPIVGNANRRRSQPWHSYRYYALYEAFEKVAAVFRRRERYEAFAAFHEEWLAELQAELPPASERPDALLVRPKETGRFAPLRIADRGTSTKQWRDLGVGDALADLSADELPTAPDGTVGYATIRSVDPDVLLVRGHEDLDRAAFEEAVVAPMRDHDVGGTIDAVRERRVFSGGPRHQGPILNLFATERAARAIYPDVFDGRSLFDRDRVARIVAGEE</sequence>
<dbReference type="AlphaFoldDB" id="A0AAV3T6E8"/>
<organism evidence="5 6">
    <name type="scientific">Natronoarchaeum mannanilyticum</name>
    <dbReference type="NCBI Taxonomy" id="926360"/>
    <lineage>
        <taxon>Archaea</taxon>
        <taxon>Methanobacteriati</taxon>
        <taxon>Methanobacteriota</taxon>
        <taxon>Stenosarchaea group</taxon>
        <taxon>Halobacteria</taxon>
        <taxon>Halobacteriales</taxon>
        <taxon>Natronoarchaeaceae</taxon>
    </lineage>
</organism>
<dbReference type="InterPro" id="IPR051313">
    <property type="entry name" value="Bact_iron-sidero_bind"/>
</dbReference>
<evidence type="ECO:0000256" key="1">
    <source>
        <dbReference type="ARBA" id="ARBA00004196"/>
    </source>
</evidence>
<keyword evidence="2" id="KW-0813">Transport</keyword>
<evidence type="ECO:0000259" key="4">
    <source>
        <dbReference type="Pfam" id="PF01497"/>
    </source>
</evidence>
<evidence type="ECO:0000313" key="6">
    <source>
        <dbReference type="Proteomes" id="UP001500420"/>
    </source>
</evidence>